<keyword evidence="1" id="KW-1133">Transmembrane helix</keyword>
<dbReference type="AlphaFoldDB" id="A0A1G7PTX1"/>
<dbReference type="STRING" id="366584.SAMN05216377_107233"/>
<feature type="transmembrane region" description="Helical" evidence="1">
    <location>
        <begin position="129"/>
        <end position="146"/>
    </location>
</feature>
<feature type="transmembrane region" description="Helical" evidence="1">
    <location>
        <begin position="152"/>
        <end position="174"/>
    </location>
</feature>
<feature type="transmembrane region" description="Helical" evidence="1">
    <location>
        <begin position="37"/>
        <end position="58"/>
    </location>
</feature>
<sequence length="187" mass="18843">MDTQPVDRTLTASVVASLALTLVSSILYTLHGWNDPLAALFHIVGGAVGGLLVVRLASWLAGSRLAAPVLVVGMLGCAGVVGYGFNTVEVGLGGVDLIDAAGVAVVLKPLGLCWPLTLLLAGIGLFRRVPAPLAGGVVVGALAFPVSRIANVGWLAILVDLVLLGCLAAVPALLRQPGRAMANGVTV</sequence>
<reference evidence="2 3" key="1">
    <citation type="submission" date="2016-10" db="EMBL/GenBank/DDBJ databases">
        <authorList>
            <person name="de Groot N.N."/>
        </authorList>
    </citation>
    <scope>NUCLEOTIDE SEQUENCE [LARGE SCALE GENOMIC DNA]</scope>
    <source>
        <strain evidence="2 3">CGMCC 4.3143</strain>
    </source>
</reference>
<dbReference type="RefSeq" id="WP_093083437.1">
    <property type="nucleotide sequence ID" value="NZ_FNBE01000007.1"/>
</dbReference>
<evidence type="ECO:0000313" key="2">
    <source>
        <dbReference type="EMBL" id="SDF89685.1"/>
    </source>
</evidence>
<organism evidence="2 3">
    <name type="scientific">Pseudonocardia oroxyli</name>
    <dbReference type="NCBI Taxonomy" id="366584"/>
    <lineage>
        <taxon>Bacteria</taxon>
        <taxon>Bacillati</taxon>
        <taxon>Actinomycetota</taxon>
        <taxon>Actinomycetes</taxon>
        <taxon>Pseudonocardiales</taxon>
        <taxon>Pseudonocardiaceae</taxon>
        <taxon>Pseudonocardia</taxon>
    </lineage>
</organism>
<keyword evidence="1" id="KW-0812">Transmembrane</keyword>
<name>A0A1G7PTX1_PSEOR</name>
<feature type="transmembrane region" description="Helical" evidence="1">
    <location>
        <begin position="12"/>
        <end position="31"/>
    </location>
</feature>
<evidence type="ECO:0000313" key="3">
    <source>
        <dbReference type="Proteomes" id="UP000198967"/>
    </source>
</evidence>
<accession>A0A1G7PTX1</accession>
<dbReference type="EMBL" id="FNBE01000007">
    <property type="protein sequence ID" value="SDF89685.1"/>
    <property type="molecule type" value="Genomic_DNA"/>
</dbReference>
<dbReference type="OrthoDB" id="3790499at2"/>
<evidence type="ECO:0000256" key="1">
    <source>
        <dbReference type="SAM" id="Phobius"/>
    </source>
</evidence>
<feature type="transmembrane region" description="Helical" evidence="1">
    <location>
        <begin position="97"/>
        <end position="122"/>
    </location>
</feature>
<gene>
    <name evidence="2" type="ORF">SAMN05216377_107233</name>
</gene>
<feature type="transmembrane region" description="Helical" evidence="1">
    <location>
        <begin position="65"/>
        <end position="85"/>
    </location>
</feature>
<proteinExistence type="predicted"/>
<keyword evidence="3" id="KW-1185">Reference proteome</keyword>
<dbReference type="Proteomes" id="UP000198967">
    <property type="component" value="Unassembled WGS sequence"/>
</dbReference>
<keyword evidence="1" id="KW-0472">Membrane</keyword>
<protein>
    <submittedName>
        <fullName evidence="2">Uncharacterized protein</fullName>
    </submittedName>
</protein>